<dbReference type="RefSeq" id="WP_065610161.1">
    <property type="nucleotide sequence ID" value="NZ_CAWMPN010000008.1"/>
</dbReference>
<evidence type="ECO:0000313" key="1">
    <source>
        <dbReference type="EMBL" id="OCH21598.1"/>
    </source>
</evidence>
<protein>
    <submittedName>
        <fullName evidence="1">Uncharacterized protein</fullName>
    </submittedName>
</protein>
<proteinExistence type="predicted"/>
<comment type="caution">
    <text evidence="1">The sequence shown here is derived from an EMBL/GenBank/DDBJ whole genome shotgun (WGS) entry which is preliminary data.</text>
</comment>
<gene>
    <name evidence="1" type="ORF">A6E04_06955</name>
</gene>
<reference evidence="1 2" key="1">
    <citation type="submission" date="2016-06" db="EMBL/GenBank/DDBJ databases">
        <authorList>
            <person name="Kjaerup R.B."/>
            <person name="Dalgaard T.S."/>
            <person name="Juul-Madsen H.R."/>
        </authorList>
    </citation>
    <scope>NUCLEOTIDE SEQUENCE [LARGE SCALE GENOMIC DNA]</scope>
    <source>
        <strain evidence="1 2">1S159</strain>
    </source>
</reference>
<dbReference type="Proteomes" id="UP000093523">
    <property type="component" value="Unassembled WGS sequence"/>
</dbReference>
<dbReference type="OrthoDB" id="8596093at2"/>
<evidence type="ECO:0000313" key="2">
    <source>
        <dbReference type="Proteomes" id="UP000093523"/>
    </source>
</evidence>
<dbReference type="STRING" id="688.A6E04_06955"/>
<name>A0A1B9NZT4_ALILO</name>
<sequence length="313" mass="36494">MNNIQKKSVTLHVSRIHPDGWWLGNGEEHVAAGTALGADCTENIYEPSTNGVIGKYDHQLNTWLEIEDKSAYEFWSPIGEAFVIGVPDGDYPEWVVKDAPPKYDKEIQTVLYKDGKWKVFGILLGETYWDSETNEFVISDYNFTLPDKHSFTKPPESKEGFAVRLINNQWKQLEDHREKIAFAKDRDNDEEGDYQVEELGVIPETHTLLEPEQFDSWSKVLGAWQYDKARYRPHWIETEKQWQQDVLTNVEAQLLFYAQDKQIPEIYSELRKTNYTEDEYYRLLGDRILLNEYVEQDDFPECGRPQLSGVVPS</sequence>
<dbReference type="EMBL" id="MAJU01000008">
    <property type="protein sequence ID" value="OCH21598.1"/>
    <property type="molecule type" value="Genomic_DNA"/>
</dbReference>
<organism evidence="1 2">
    <name type="scientific">Aliivibrio logei</name>
    <name type="common">Vibrio logei</name>
    <dbReference type="NCBI Taxonomy" id="688"/>
    <lineage>
        <taxon>Bacteria</taxon>
        <taxon>Pseudomonadati</taxon>
        <taxon>Pseudomonadota</taxon>
        <taxon>Gammaproteobacteria</taxon>
        <taxon>Vibrionales</taxon>
        <taxon>Vibrionaceae</taxon>
        <taxon>Aliivibrio</taxon>
    </lineage>
</organism>
<dbReference type="AlphaFoldDB" id="A0A1B9NZT4"/>
<accession>A0A1B9NZT4</accession>